<dbReference type="Proteomes" id="UP000315995">
    <property type="component" value="Chromosome"/>
</dbReference>
<feature type="region of interest" description="Disordered" evidence="1">
    <location>
        <begin position="61"/>
        <end position="107"/>
    </location>
</feature>
<dbReference type="CDD" id="cd00146">
    <property type="entry name" value="PKD"/>
    <property type="match status" value="1"/>
</dbReference>
<keyword evidence="2" id="KW-0732">Signal</keyword>
<feature type="region of interest" description="Disordered" evidence="1">
    <location>
        <begin position="274"/>
        <end position="293"/>
    </location>
</feature>
<dbReference type="AlphaFoldDB" id="A0A4Y6Q0S8"/>
<dbReference type="SUPFAM" id="SSF49299">
    <property type="entry name" value="PKD domain"/>
    <property type="match status" value="1"/>
</dbReference>
<reference evidence="4 5" key="1">
    <citation type="submission" date="2019-06" db="EMBL/GenBank/DDBJ databases">
        <title>Persicimonas caeni gen. nov., sp. nov., a predatory bacterium isolated from solar saltern.</title>
        <authorList>
            <person name="Wang S."/>
        </authorList>
    </citation>
    <scope>NUCLEOTIDE SEQUENCE [LARGE SCALE GENOMIC DNA]</scope>
    <source>
        <strain evidence="4 5">YN101</strain>
    </source>
</reference>
<evidence type="ECO:0000256" key="1">
    <source>
        <dbReference type="SAM" id="MobiDB-lite"/>
    </source>
</evidence>
<evidence type="ECO:0000256" key="2">
    <source>
        <dbReference type="SAM" id="SignalP"/>
    </source>
</evidence>
<feature type="chain" id="PRO_5030106819" evidence="2">
    <location>
        <begin position="27"/>
        <end position="371"/>
    </location>
</feature>
<name>A0A4Y6Q0S8_PERCE</name>
<proteinExistence type="predicted"/>
<dbReference type="InterPro" id="IPR022409">
    <property type="entry name" value="PKD/Chitinase_dom"/>
</dbReference>
<evidence type="ECO:0000313" key="5">
    <source>
        <dbReference type="Proteomes" id="UP000315995"/>
    </source>
</evidence>
<sequence length="371" mass="39337">MGLKMRSLNWIGVAFVTLVASGAALSGCTEPKGEIAGCSSDDQCKGVRVCSPQGECVSPLALEDAGTDSGTNPGEDAGTSDAYTADASRPDADLPPEDAGEDTSTGDCNNALTAVATIESGGNSSPNAITIEPGANVTLDANASTGDISRYEWSFIDFPYASNLRHLKPNLNASGRGASFVASTLGTYVMELTVFDSANMPGCDTARVEATVATDAEIYVELVWDTPGDTDQLDGDGADMDLHYKHPDGEWGYEPLDIFWYNPTADWGIERNPRDDPELIRDDEDGAGPESIAHPQAERLKYAVGVYYYDDYGFGPSDATVRVYIDGALAHEVAGERLEGADMFYEAVTIDAATGSVSVDDKHYDGYPPTN</sequence>
<dbReference type="Gene3D" id="2.60.40.10">
    <property type="entry name" value="Immunoglobulins"/>
    <property type="match status" value="1"/>
</dbReference>
<organism evidence="4 5">
    <name type="scientific">Persicimonas caeni</name>
    <dbReference type="NCBI Taxonomy" id="2292766"/>
    <lineage>
        <taxon>Bacteria</taxon>
        <taxon>Deltaproteobacteria</taxon>
        <taxon>Bradymonadales</taxon>
        <taxon>Bradymonadaceae</taxon>
        <taxon>Persicimonas</taxon>
    </lineage>
</organism>
<dbReference type="PROSITE" id="PS51257">
    <property type="entry name" value="PROKAR_LIPOPROTEIN"/>
    <property type="match status" value="1"/>
</dbReference>
<dbReference type="OrthoDB" id="5481749at2"/>
<protein>
    <submittedName>
        <fullName evidence="4">PKD domain-containing protein</fullName>
    </submittedName>
</protein>
<accession>A0A5B8YFJ0</accession>
<dbReference type="InterPro" id="IPR013783">
    <property type="entry name" value="Ig-like_fold"/>
</dbReference>
<evidence type="ECO:0000313" key="4">
    <source>
        <dbReference type="EMBL" id="QDG54122.1"/>
    </source>
</evidence>
<evidence type="ECO:0000259" key="3">
    <source>
        <dbReference type="SMART" id="SM00089"/>
    </source>
</evidence>
<keyword evidence="5" id="KW-1185">Reference proteome</keyword>
<dbReference type="SMART" id="SM00089">
    <property type="entry name" value="PKD"/>
    <property type="match status" value="1"/>
</dbReference>
<accession>A0A4Y6Q0S8</accession>
<gene>
    <name evidence="4" type="ORF">FIV42_26280</name>
</gene>
<dbReference type="EMBL" id="CP041186">
    <property type="protein sequence ID" value="QDG54122.1"/>
    <property type="molecule type" value="Genomic_DNA"/>
</dbReference>
<feature type="signal peptide" evidence="2">
    <location>
        <begin position="1"/>
        <end position="26"/>
    </location>
</feature>
<feature type="domain" description="PKD/Chitinase" evidence="3">
    <location>
        <begin position="121"/>
        <end position="213"/>
    </location>
</feature>
<dbReference type="InterPro" id="IPR035986">
    <property type="entry name" value="PKD_dom_sf"/>
</dbReference>